<dbReference type="HOGENOM" id="CLU_124870_0_0_9"/>
<protein>
    <recommendedName>
        <fullName evidence="4">DUF2871 domain-containing protein</fullName>
    </recommendedName>
</protein>
<dbReference type="EMBL" id="ABYU02000012">
    <property type="protein sequence ID" value="EEX22150.1"/>
    <property type="molecule type" value="Genomic_DNA"/>
</dbReference>
<keyword evidence="3" id="KW-1185">Reference proteome</keyword>
<dbReference type="eggNOG" id="ENOG5032RUD">
    <property type="taxonomic scope" value="Bacteria"/>
</dbReference>
<organism evidence="2 3">
    <name type="scientific">Blautia hansenii DSM 20583</name>
    <dbReference type="NCBI Taxonomy" id="537007"/>
    <lineage>
        <taxon>Bacteria</taxon>
        <taxon>Bacillati</taxon>
        <taxon>Bacillota</taxon>
        <taxon>Clostridia</taxon>
        <taxon>Lachnospirales</taxon>
        <taxon>Lachnospiraceae</taxon>
        <taxon>Blautia</taxon>
    </lineage>
</organism>
<sequence length="149" mass="17093">MNIVQHKRKDLLIMKRYLNFAFYYFLFAMAGGVFYREFTKFLDFSGKTTLSLVHVHLMVLGTFLFLLLALFTRHLNLEEERSFRRFLILHSIALPFMVIMMLVRGVLQVLGTSLSSGANAAISGIAGISHILMLISFLLLFHALRKCSE</sequence>
<evidence type="ECO:0000313" key="2">
    <source>
        <dbReference type="EMBL" id="EEX22150.1"/>
    </source>
</evidence>
<reference evidence="2" key="1">
    <citation type="submission" date="2009-09" db="EMBL/GenBank/DDBJ databases">
        <authorList>
            <person name="Weinstock G."/>
            <person name="Sodergren E."/>
            <person name="Clifton S."/>
            <person name="Fulton L."/>
            <person name="Fulton B."/>
            <person name="Courtney L."/>
            <person name="Fronick C."/>
            <person name="Harrison M."/>
            <person name="Strong C."/>
            <person name="Farmer C."/>
            <person name="Delahaunty K."/>
            <person name="Markovic C."/>
            <person name="Hall O."/>
            <person name="Minx P."/>
            <person name="Tomlinson C."/>
            <person name="Mitreva M."/>
            <person name="Nelson J."/>
            <person name="Hou S."/>
            <person name="Wollam A."/>
            <person name="Pepin K.H."/>
            <person name="Johnson M."/>
            <person name="Bhonagiri V."/>
            <person name="Nash W.E."/>
            <person name="Warren W."/>
            <person name="Chinwalla A."/>
            <person name="Mardis E.R."/>
            <person name="Wilson R.K."/>
        </authorList>
    </citation>
    <scope>NUCLEOTIDE SEQUENCE [LARGE SCALE GENOMIC DNA]</scope>
    <source>
        <strain evidence="2">DSM 20583</strain>
    </source>
</reference>
<evidence type="ECO:0000256" key="1">
    <source>
        <dbReference type="SAM" id="Phobius"/>
    </source>
</evidence>
<dbReference type="InterPro" id="IPR021299">
    <property type="entry name" value="DUF2871"/>
</dbReference>
<gene>
    <name evidence="2" type="ORF">BLAHAN_05117</name>
</gene>
<feature type="transmembrane region" description="Helical" evidence="1">
    <location>
        <begin position="87"/>
        <end position="107"/>
    </location>
</feature>
<dbReference type="STRING" id="537007.BLAHAN_05117"/>
<dbReference type="RefSeq" id="WP_003019769.1">
    <property type="nucleotide sequence ID" value="NZ_CP022413.2"/>
</dbReference>
<proteinExistence type="predicted"/>
<name>C9L6V6_BLAHA</name>
<comment type="caution">
    <text evidence="2">The sequence shown here is derived from an EMBL/GenBank/DDBJ whole genome shotgun (WGS) entry which is preliminary data.</text>
</comment>
<keyword evidence="1" id="KW-0812">Transmembrane</keyword>
<dbReference type="AlphaFoldDB" id="C9L6V6"/>
<keyword evidence="1" id="KW-1133">Transmembrane helix</keyword>
<evidence type="ECO:0008006" key="4">
    <source>
        <dbReference type="Google" id="ProtNLM"/>
    </source>
</evidence>
<accession>C9L6V6</accession>
<keyword evidence="1" id="KW-0472">Membrane</keyword>
<feature type="transmembrane region" description="Helical" evidence="1">
    <location>
        <begin position="55"/>
        <end position="75"/>
    </location>
</feature>
<feature type="transmembrane region" description="Helical" evidence="1">
    <location>
        <begin position="119"/>
        <end position="141"/>
    </location>
</feature>
<dbReference type="Proteomes" id="UP000003755">
    <property type="component" value="Unassembled WGS sequence"/>
</dbReference>
<dbReference type="Pfam" id="PF11070">
    <property type="entry name" value="DUF2871"/>
    <property type="match status" value="1"/>
</dbReference>
<evidence type="ECO:0000313" key="3">
    <source>
        <dbReference type="Proteomes" id="UP000003755"/>
    </source>
</evidence>
<feature type="transmembrane region" description="Helical" evidence="1">
    <location>
        <begin position="17"/>
        <end position="35"/>
    </location>
</feature>